<dbReference type="AlphaFoldDB" id="A0A316HKF1"/>
<dbReference type="Proteomes" id="UP000245678">
    <property type="component" value="Unassembled WGS sequence"/>
</dbReference>
<proteinExistence type="predicted"/>
<dbReference type="InterPro" id="IPR019853">
    <property type="entry name" value="GldB-like"/>
</dbReference>
<sequence length="315" mass="35158">MKSVIVLIGMFSGYLAYHLKPASYEEGSCITSDIPHFWEAVDALKEAKSTEDSTRIVQAVYLDRMSKEGRKFLQIRRYTAPEYVRTILKYPRYLRQLRSKTENLSANVAAINQMFQKMKDAIPGYRVPKVCFAIGCIRGGGTVDNNVVLLGAEIALADSAMDFSEFKAGAVRDVLSKGINLIALVAHESIHCQQHHAKTRNLLSVSIKEGAAEFLPALVLKNGWSTAPVEYGLAHECELWKSFEPNIKSDDFSQWLFNAGSIQGKPADLGYFVGLRICEAYYNKQTDKQQAIKNMLDLSKYMEITAQSGYDGGCK</sequence>
<evidence type="ECO:0000313" key="1">
    <source>
        <dbReference type="EMBL" id="PWK78735.1"/>
    </source>
</evidence>
<protein>
    <submittedName>
        <fullName evidence="1">Uncharacterized protein</fullName>
    </submittedName>
</protein>
<keyword evidence="2" id="KW-1185">Reference proteome</keyword>
<dbReference type="RefSeq" id="WP_109607027.1">
    <property type="nucleotide sequence ID" value="NZ_QGHA01000002.1"/>
</dbReference>
<dbReference type="EMBL" id="QGHA01000002">
    <property type="protein sequence ID" value="PWK78735.1"/>
    <property type="molecule type" value="Genomic_DNA"/>
</dbReference>
<gene>
    <name evidence="1" type="ORF">LX99_01183</name>
</gene>
<evidence type="ECO:0000313" key="2">
    <source>
        <dbReference type="Proteomes" id="UP000245678"/>
    </source>
</evidence>
<dbReference type="Pfam" id="PF25594">
    <property type="entry name" value="GldB_lipo"/>
    <property type="match status" value="1"/>
</dbReference>
<organism evidence="1 2">
    <name type="scientific">Mucilaginibacter oryzae</name>
    <dbReference type="NCBI Taxonomy" id="468058"/>
    <lineage>
        <taxon>Bacteria</taxon>
        <taxon>Pseudomonadati</taxon>
        <taxon>Bacteroidota</taxon>
        <taxon>Sphingobacteriia</taxon>
        <taxon>Sphingobacteriales</taxon>
        <taxon>Sphingobacteriaceae</taxon>
        <taxon>Mucilaginibacter</taxon>
    </lineage>
</organism>
<name>A0A316HKF1_9SPHI</name>
<accession>A0A316HKF1</accession>
<comment type="caution">
    <text evidence="1">The sequence shown here is derived from an EMBL/GenBank/DDBJ whole genome shotgun (WGS) entry which is preliminary data.</text>
</comment>
<reference evidence="1 2" key="1">
    <citation type="submission" date="2018-05" db="EMBL/GenBank/DDBJ databases">
        <title>Genomic Encyclopedia of Archaeal and Bacterial Type Strains, Phase II (KMG-II): from individual species to whole genera.</title>
        <authorList>
            <person name="Goeker M."/>
        </authorList>
    </citation>
    <scope>NUCLEOTIDE SEQUENCE [LARGE SCALE GENOMIC DNA]</scope>
    <source>
        <strain evidence="1 2">DSM 19975</strain>
    </source>
</reference>